<accession>A0AAV6V424</accession>
<evidence type="ECO:0000313" key="2">
    <source>
        <dbReference type="EMBL" id="KAG8190631.1"/>
    </source>
</evidence>
<feature type="region of interest" description="Disordered" evidence="1">
    <location>
        <begin position="1"/>
        <end position="57"/>
    </location>
</feature>
<dbReference type="Proteomes" id="UP000827092">
    <property type="component" value="Unassembled WGS sequence"/>
</dbReference>
<comment type="caution">
    <text evidence="2">The sequence shown here is derived from an EMBL/GenBank/DDBJ whole genome shotgun (WGS) entry which is preliminary data.</text>
</comment>
<reference evidence="2 3" key="1">
    <citation type="journal article" date="2022" name="Nat. Ecol. Evol.">
        <title>A masculinizing supergene underlies an exaggerated male reproductive morph in a spider.</title>
        <authorList>
            <person name="Hendrickx F."/>
            <person name="De Corte Z."/>
            <person name="Sonet G."/>
            <person name="Van Belleghem S.M."/>
            <person name="Kostlbacher S."/>
            <person name="Vangestel C."/>
        </authorList>
    </citation>
    <scope>NUCLEOTIDE SEQUENCE [LARGE SCALE GENOMIC DNA]</scope>
    <source>
        <strain evidence="2">W744_W776</strain>
    </source>
</reference>
<sequence length="75" mass="7933">MSTNQSGGGAAELSQEGIGRDEERELRGPAARSESADDPTGTKKPSGDARQNFPLSEVFRATVRSSERLLPAVTT</sequence>
<evidence type="ECO:0000313" key="3">
    <source>
        <dbReference type="Proteomes" id="UP000827092"/>
    </source>
</evidence>
<feature type="compositionally biased region" description="Gly residues" evidence="1">
    <location>
        <begin position="1"/>
        <end position="10"/>
    </location>
</feature>
<feature type="compositionally biased region" description="Basic and acidic residues" evidence="1">
    <location>
        <begin position="18"/>
        <end position="27"/>
    </location>
</feature>
<keyword evidence="3" id="KW-1185">Reference proteome</keyword>
<evidence type="ECO:0000256" key="1">
    <source>
        <dbReference type="SAM" id="MobiDB-lite"/>
    </source>
</evidence>
<dbReference type="EMBL" id="JAFNEN010000178">
    <property type="protein sequence ID" value="KAG8190631.1"/>
    <property type="molecule type" value="Genomic_DNA"/>
</dbReference>
<organism evidence="2 3">
    <name type="scientific">Oedothorax gibbosus</name>
    <dbReference type="NCBI Taxonomy" id="931172"/>
    <lineage>
        <taxon>Eukaryota</taxon>
        <taxon>Metazoa</taxon>
        <taxon>Ecdysozoa</taxon>
        <taxon>Arthropoda</taxon>
        <taxon>Chelicerata</taxon>
        <taxon>Arachnida</taxon>
        <taxon>Araneae</taxon>
        <taxon>Araneomorphae</taxon>
        <taxon>Entelegynae</taxon>
        <taxon>Araneoidea</taxon>
        <taxon>Linyphiidae</taxon>
        <taxon>Erigoninae</taxon>
        <taxon>Oedothorax</taxon>
    </lineage>
</organism>
<proteinExistence type="predicted"/>
<dbReference type="AlphaFoldDB" id="A0AAV6V424"/>
<name>A0AAV6V424_9ARAC</name>
<gene>
    <name evidence="2" type="ORF">JTE90_002588</name>
</gene>
<protein>
    <submittedName>
        <fullName evidence="2">Uncharacterized protein</fullName>
    </submittedName>
</protein>